<dbReference type="Pfam" id="PF00319">
    <property type="entry name" value="SRF-TF"/>
    <property type="match status" value="1"/>
</dbReference>
<dbReference type="InterPro" id="IPR002100">
    <property type="entry name" value="TF_MADSbox"/>
</dbReference>
<dbReference type="InterPro" id="IPR036879">
    <property type="entry name" value="TF_MADSbox_sf"/>
</dbReference>
<reference evidence="7 8" key="1">
    <citation type="submission" date="2019-01" db="EMBL/GenBank/DDBJ databases">
        <title>Sequencing of cultivated peanut Arachis hypogaea provides insights into genome evolution and oil improvement.</title>
        <authorList>
            <person name="Chen X."/>
        </authorList>
    </citation>
    <scope>NUCLEOTIDE SEQUENCE [LARGE SCALE GENOMIC DNA]</scope>
    <source>
        <strain evidence="8">cv. Fuhuasheng</strain>
        <tissue evidence="7">Leaves</tissue>
    </source>
</reference>
<evidence type="ECO:0000313" key="8">
    <source>
        <dbReference type="Proteomes" id="UP000289738"/>
    </source>
</evidence>
<dbReference type="GO" id="GO:0046983">
    <property type="term" value="F:protein dimerization activity"/>
    <property type="evidence" value="ECO:0007669"/>
    <property type="project" value="InterPro"/>
</dbReference>
<dbReference type="GO" id="GO:0005634">
    <property type="term" value="C:nucleus"/>
    <property type="evidence" value="ECO:0007669"/>
    <property type="project" value="UniProtKB-SubCell"/>
</dbReference>
<evidence type="ECO:0000256" key="1">
    <source>
        <dbReference type="ARBA" id="ARBA00004123"/>
    </source>
</evidence>
<dbReference type="PROSITE" id="PS50066">
    <property type="entry name" value="MADS_BOX_2"/>
    <property type="match status" value="1"/>
</dbReference>
<dbReference type="GO" id="GO:0003677">
    <property type="term" value="F:DNA binding"/>
    <property type="evidence" value="ECO:0007669"/>
    <property type="project" value="UniProtKB-KW"/>
</dbReference>
<proteinExistence type="predicted"/>
<name>A0A444YNI8_ARAHY</name>
<evidence type="ECO:0000256" key="4">
    <source>
        <dbReference type="ARBA" id="ARBA00023163"/>
    </source>
</evidence>
<evidence type="ECO:0000256" key="3">
    <source>
        <dbReference type="ARBA" id="ARBA00023125"/>
    </source>
</evidence>
<evidence type="ECO:0000259" key="6">
    <source>
        <dbReference type="PROSITE" id="PS50066"/>
    </source>
</evidence>
<gene>
    <name evidence="7" type="ORF">Ahy_B06g082530</name>
</gene>
<evidence type="ECO:0000313" key="7">
    <source>
        <dbReference type="EMBL" id="RYR03524.1"/>
    </source>
</evidence>
<accession>A0A444YNI8</accession>
<keyword evidence="5" id="KW-0539">Nucleus</keyword>
<evidence type="ECO:0000256" key="5">
    <source>
        <dbReference type="ARBA" id="ARBA00023242"/>
    </source>
</evidence>
<keyword evidence="4" id="KW-0804">Transcription</keyword>
<dbReference type="EMBL" id="SDMP01000016">
    <property type="protein sequence ID" value="RYR03524.1"/>
    <property type="molecule type" value="Genomic_DNA"/>
</dbReference>
<sequence length="88" mass="10737">MNINLHMGREKTIYECIQNERKRKISFMQRKDEIMKKISTFLKLCKVETYLIVQSIIERYETQKNNETHPMIFDGEEFFEIKKIMNEA</sequence>
<keyword evidence="3" id="KW-0238">DNA-binding</keyword>
<dbReference type="Gene3D" id="3.40.1810.10">
    <property type="entry name" value="Transcription factor, MADS-box"/>
    <property type="match status" value="1"/>
</dbReference>
<dbReference type="AlphaFoldDB" id="A0A444YNI8"/>
<feature type="domain" description="MADS-box" evidence="6">
    <location>
        <begin position="7"/>
        <end position="55"/>
    </location>
</feature>
<keyword evidence="2" id="KW-0805">Transcription regulation</keyword>
<comment type="caution">
    <text evidence="7">The sequence shown here is derived from an EMBL/GenBank/DDBJ whole genome shotgun (WGS) entry which is preliminary data.</text>
</comment>
<evidence type="ECO:0000256" key="2">
    <source>
        <dbReference type="ARBA" id="ARBA00023015"/>
    </source>
</evidence>
<dbReference type="Proteomes" id="UP000289738">
    <property type="component" value="Chromosome B06"/>
</dbReference>
<keyword evidence="8" id="KW-1185">Reference proteome</keyword>
<dbReference type="SUPFAM" id="SSF55455">
    <property type="entry name" value="SRF-like"/>
    <property type="match status" value="1"/>
</dbReference>
<protein>
    <recommendedName>
        <fullName evidence="6">MADS-box domain-containing protein</fullName>
    </recommendedName>
</protein>
<comment type="subcellular location">
    <subcellularLocation>
        <location evidence="1">Nucleus</location>
    </subcellularLocation>
</comment>
<organism evidence="7 8">
    <name type="scientific">Arachis hypogaea</name>
    <name type="common">Peanut</name>
    <dbReference type="NCBI Taxonomy" id="3818"/>
    <lineage>
        <taxon>Eukaryota</taxon>
        <taxon>Viridiplantae</taxon>
        <taxon>Streptophyta</taxon>
        <taxon>Embryophyta</taxon>
        <taxon>Tracheophyta</taxon>
        <taxon>Spermatophyta</taxon>
        <taxon>Magnoliopsida</taxon>
        <taxon>eudicotyledons</taxon>
        <taxon>Gunneridae</taxon>
        <taxon>Pentapetalae</taxon>
        <taxon>rosids</taxon>
        <taxon>fabids</taxon>
        <taxon>Fabales</taxon>
        <taxon>Fabaceae</taxon>
        <taxon>Papilionoideae</taxon>
        <taxon>50 kb inversion clade</taxon>
        <taxon>dalbergioids sensu lato</taxon>
        <taxon>Dalbergieae</taxon>
        <taxon>Pterocarpus clade</taxon>
        <taxon>Arachis</taxon>
    </lineage>
</organism>